<organism evidence="1 2">
    <name type="scientific">Papaver somniferum</name>
    <name type="common">Opium poppy</name>
    <dbReference type="NCBI Taxonomy" id="3469"/>
    <lineage>
        <taxon>Eukaryota</taxon>
        <taxon>Viridiplantae</taxon>
        <taxon>Streptophyta</taxon>
        <taxon>Embryophyta</taxon>
        <taxon>Tracheophyta</taxon>
        <taxon>Spermatophyta</taxon>
        <taxon>Magnoliopsida</taxon>
        <taxon>Ranunculales</taxon>
        <taxon>Papaveraceae</taxon>
        <taxon>Papaveroideae</taxon>
        <taxon>Papaver</taxon>
    </lineage>
</organism>
<keyword evidence="2" id="KW-1185">Reference proteome</keyword>
<proteinExistence type="predicted"/>
<dbReference type="AlphaFoldDB" id="A0A4Y7I6M1"/>
<sequence>MEEGVVSRNDVTDSCSANCFKGQFWASKILAYLSWYFFLFLSEDELGVTKNLTNKCQGKAYFHFASIRKRVI</sequence>
<dbReference type="Gramene" id="RZC43706">
    <property type="protein sequence ID" value="RZC43706"/>
    <property type="gene ID" value="C5167_036660"/>
</dbReference>
<evidence type="ECO:0000313" key="1">
    <source>
        <dbReference type="EMBL" id="RZC43706.1"/>
    </source>
</evidence>
<gene>
    <name evidence="1" type="ORF">C5167_036660</name>
</gene>
<dbReference type="Proteomes" id="UP000316621">
    <property type="component" value="Chromosome 1"/>
</dbReference>
<reference evidence="1 2" key="1">
    <citation type="journal article" date="2018" name="Science">
        <title>The opium poppy genome and morphinan production.</title>
        <authorList>
            <person name="Guo L."/>
            <person name="Winzer T."/>
            <person name="Yang X."/>
            <person name="Li Y."/>
            <person name="Ning Z."/>
            <person name="He Z."/>
            <person name="Teodor R."/>
            <person name="Lu Y."/>
            <person name="Bowser T.A."/>
            <person name="Graham I.A."/>
            <person name="Ye K."/>
        </authorList>
    </citation>
    <scope>NUCLEOTIDE SEQUENCE [LARGE SCALE GENOMIC DNA]</scope>
    <source>
        <strain evidence="2">cv. HN1</strain>
        <tissue evidence="1">Leaves</tissue>
    </source>
</reference>
<dbReference type="EMBL" id="CM010715">
    <property type="protein sequence ID" value="RZC43706.1"/>
    <property type="molecule type" value="Genomic_DNA"/>
</dbReference>
<accession>A0A4Y7I6M1</accession>
<evidence type="ECO:0000313" key="2">
    <source>
        <dbReference type="Proteomes" id="UP000316621"/>
    </source>
</evidence>
<protein>
    <submittedName>
        <fullName evidence="1">Uncharacterized protein</fullName>
    </submittedName>
</protein>
<name>A0A4Y7I6M1_PAPSO</name>